<dbReference type="InterPro" id="IPR029044">
    <property type="entry name" value="Nucleotide-diphossugar_trans"/>
</dbReference>
<reference evidence="2 3" key="2">
    <citation type="journal article" date="2015" name="Antonie Van Leeuwenhoek">
        <title>Thioclava indica sp. nov., isolated from surface seawater of the Indian Ocean.</title>
        <authorList>
            <person name="Liu Y."/>
            <person name="Lai Q."/>
            <person name="Du J."/>
            <person name="Xu H."/>
            <person name="Jiang L."/>
            <person name="Shao Z."/>
        </authorList>
    </citation>
    <scope>NUCLEOTIDE SEQUENCE [LARGE SCALE GENOMIC DNA]</scope>
    <source>
        <strain evidence="2 3">13D2W-2</strain>
    </source>
</reference>
<keyword evidence="2" id="KW-0808">Transferase</keyword>
<dbReference type="PANTHER" id="PTHR43685">
    <property type="entry name" value="GLYCOSYLTRANSFERASE"/>
    <property type="match status" value="1"/>
</dbReference>
<protein>
    <submittedName>
        <fullName evidence="2">Glycosyl transferase</fullName>
    </submittedName>
</protein>
<dbReference type="eggNOG" id="COG1215">
    <property type="taxonomic scope" value="Bacteria"/>
</dbReference>
<accession>A0A085TZL9</accession>
<dbReference type="Proteomes" id="UP000028607">
    <property type="component" value="Unassembled WGS sequence"/>
</dbReference>
<dbReference type="SUPFAM" id="SSF53448">
    <property type="entry name" value="Nucleotide-diphospho-sugar transferases"/>
    <property type="match status" value="1"/>
</dbReference>
<name>A0A085TZL9_9RHOB</name>
<evidence type="ECO:0000259" key="1">
    <source>
        <dbReference type="Pfam" id="PF00535"/>
    </source>
</evidence>
<organism evidence="2 3">
    <name type="scientific">Thioclava atlantica</name>
    <dbReference type="NCBI Taxonomy" id="1317124"/>
    <lineage>
        <taxon>Bacteria</taxon>
        <taxon>Pseudomonadati</taxon>
        <taxon>Pseudomonadota</taxon>
        <taxon>Alphaproteobacteria</taxon>
        <taxon>Rhodobacterales</taxon>
        <taxon>Paracoccaceae</taxon>
        <taxon>Thioclava</taxon>
    </lineage>
</organism>
<dbReference type="Gene3D" id="3.90.550.10">
    <property type="entry name" value="Spore Coat Polysaccharide Biosynthesis Protein SpsA, Chain A"/>
    <property type="match status" value="1"/>
</dbReference>
<dbReference type="OrthoDB" id="9807795at2"/>
<gene>
    <name evidence="2" type="ORF">DW2_02609</name>
</gene>
<dbReference type="AlphaFoldDB" id="A0A085TZL9"/>
<dbReference type="InterPro" id="IPR001173">
    <property type="entry name" value="Glyco_trans_2-like"/>
</dbReference>
<evidence type="ECO:0000313" key="3">
    <source>
        <dbReference type="Proteomes" id="UP000028607"/>
    </source>
</evidence>
<dbReference type="RefSeq" id="WP_038143560.1">
    <property type="nucleotide sequence ID" value="NZ_AQRC01000002.1"/>
</dbReference>
<sequence>MAPISLSYILLTYNQRDTVGAAVRSALAQDVHAMDIVISDDCSSDGTFDEIEAAVANYQGPHRLVLNRNPENLGLAGNLDKAHQLSTGEVIIAAAGDDISYPHRSQRILDAFVANDPLLVCSYAKVIGPDGSEVPGDFRTALFYKNWDLERAARSKALYIGATGAWHRSLYSSYGPIDPESYEDLVLGFRAALEARVTTIDEELVQYRLGTGITSSAGYHTDIAAFERQRKKRFVAQQAVMRQRIKDARHFGLDERSAILRILRKEQMKATLRLSYYEDRNGEFRRQWMAHPLLGVTIWRSERRRRRKMMRQMQLQTAQDHG</sequence>
<evidence type="ECO:0000313" key="2">
    <source>
        <dbReference type="EMBL" id="KFE36166.1"/>
    </source>
</evidence>
<feature type="domain" description="Glycosyltransferase 2-like" evidence="1">
    <location>
        <begin position="8"/>
        <end position="133"/>
    </location>
</feature>
<dbReference type="STRING" id="1317124.DW2_02609"/>
<keyword evidence="3" id="KW-1185">Reference proteome</keyword>
<dbReference type="PATRIC" id="fig|1317124.6.peg.521"/>
<dbReference type="Pfam" id="PF00535">
    <property type="entry name" value="Glycos_transf_2"/>
    <property type="match status" value="1"/>
</dbReference>
<reference evidence="3" key="1">
    <citation type="submission" date="2013-04" db="EMBL/GenBank/DDBJ databases">
        <title>Thioclava sp. 13D2W-2 Genome Sequencing.</title>
        <authorList>
            <person name="Lai Q."/>
            <person name="Li G."/>
            <person name="Shao Z."/>
        </authorList>
    </citation>
    <scope>NUCLEOTIDE SEQUENCE [LARGE SCALE GENOMIC DNA]</scope>
    <source>
        <strain evidence="3">13D2W-2</strain>
    </source>
</reference>
<dbReference type="InterPro" id="IPR050834">
    <property type="entry name" value="Glycosyltransf_2"/>
</dbReference>
<comment type="caution">
    <text evidence="2">The sequence shown here is derived from an EMBL/GenBank/DDBJ whole genome shotgun (WGS) entry which is preliminary data.</text>
</comment>
<proteinExistence type="predicted"/>
<dbReference type="EMBL" id="AQRC01000002">
    <property type="protein sequence ID" value="KFE36166.1"/>
    <property type="molecule type" value="Genomic_DNA"/>
</dbReference>
<dbReference type="GO" id="GO:0016740">
    <property type="term" value="F:transferase activity"/>
    <property type="evidence" value="ECO:0007669"/>
    <property type="project" value="UniProtKB-KW"/>
</dbReference>
<dbReference type="PANTHER" id="PTHR43685:SF2">
    <property type="entry name" value="GLYCOSYLTRANSFERASE 2-LIKE DOMAIN-CONTAINING PROTEIN"/>
    <property type="match status" value="1"/>
</dbReference>